<evidence type="ECO:0000259" key="3">
    <source>
        <dbReference type="Pfam" id="PF08450"/>
    </source>
</evidence>
<dbReference type="InterPro" id="IPR011042">
    <property type="entry name" value="6-blade_b-propeller_TolB-like"/>
</dbReference>
<dbReference type="AlphaFoldDB" id="A0A4R4XI75"/>
<feature type="domain" description="SMP-30/Gluconolactonase/LRE-like region" evidence="3">
    <location>
        <begin position="176"/>
        <end position="369"/>
    </location>
</feature>
<dbReference type="Pfam" id="PF08450">
    <property type="entry name" value="SGL"/>
    <property type="match status" value="1"/>
</dbReference>
<organism evidence="4 5">
    <name type="scientific">Kribbella turkmenica</name>
    <dbReference type="NCBI Taxonomy" id="2530375"/>
    <lineage>
        <taxon>Bacteria</taxon>
        <taxon>Bacillati</taxon>
        <taxon>Actinomycetota</taxon>
        <taxon>Actinomycetes</taxon>
        <taxon>Propionibacteriales</taxon>
        <taxon>Kribbellaceae</taxon>
        <taxon>Kribbella</taxon>
    </lineage>
</organism>
<evidence type="ECO:0000313" key="4">
    <source>
        <dbReference type="EMBL" id="TDD30500.1"/>
    </source>
</evidence>
<comment type="caution">
    <text evidence="4">The sequence shown here is derived from an EMBL/GenBank/DDBJ whole genome shotgun (WGS) entry which is preliminary data.</text>
</comment>
<feature type="compositionally biased region" description="Basic and acidic residues" evidence="1">
    <location>
        <begin position="40"/>
        <end position="55"/>
    </location>
</feature>
<dbReference type="InterPro" id="IPR013658">
    <property type="entry name" value="SGL"/>
</dbReference>
<dbReference type="Gene3D" id="2.120.10.30">
    <property type="entry name" value="TolB, C-terminal domain"/>
    <property type="match status" value="1"/>
</dbReference>
<dbReference type="PANTHER" id="PTHR10426">
    <property type="entry name" value="STRICTOSIDINE SYNTHASE-RELATED"/>
    <property type="match status" value="1"/>
</dbReference>
<feature type="transmembrane region" description="Helical" evidence="2">
    <location>
        <begin position="95"/>
        <end position="118"/>
    </location>
</feature>
<proteinExistence type="predicted"/>
<dbReference type="GO" id="GO:0016787">
    <property type="term" value="F:hydrolase activity"/>
    <property type="evidence" value="ECO:0007669"/>
    <property type="project" value="TreeGrafter"/>
</dbReference>
<dbReference type="SUPFAM" id="SSF63829">
    <property type="entry name" value="Calcium-dependent phosphotriesterase"/>
    <property type="match status" value="1"/>
</dbReference>
<accession>A0A4R4XI75</accession>
<sequence length="453" mass="48604">MGRIPARCTASDRGGCDRVEECRAGADVLASGSTSTGQHLDPKLRPGLHRPPDRDHCELGRGFTLHCSELGSERGRHTVNPSAGEAARRRRVRRLVLIIATVLLVLPSLALGILLTAVSPPVDDFQPRTWSPEPGLQIANELRSPAQVVPITTESPYGPEDIAVDDAGVVYTGDRNGIIRRVRPDGSTERFAVVGGRPLGLAFDARQNLIVANHGEGLQSVAPDGTVTLLADRAAGEPIRFANDLVIGSDGVVWFTDSSSRYNTTVLGDVPSYLMPDLVDGRASGRLLRYDLANGEITQVLDGLYFPNGVALTDDEDAVWIAESTRYRILRHTLADGLTTVIVEDLPGVPDGLNSGTDGSMLVALYDRSGALDSLVLPTALGRQLMIRLPNSLFVNEDDPLTGSILVLDSTGRPQHLHTGLDPAATNVVPHNERWYLGALLGQPVRSMTVKRG</sequence>
<dbReference type="Proteomes" id="UP000295172">
    <property type="component" value="Unassembled WGS sequence"/>
</dbReference>
<keyword evidence="2" id="KW-0472">Membrane</keyword>
<dbReference type="PANTHER" id="PTHR10426:SF88">
    <property type="entry name" value="ADIPOCYTE PLASMA MEMBRANE-ASSOCIATED PROTEIN HEMOMUCIN-RELATED"/>
    <property type="match status" value="1"/>
</dbReference>
<evidence type="ECO:0000256" key="2">
    <source>
        <dbReference type="SAM" id="Phobius"/>
    </source>
</evidence>
<name>A0A4R4XI75_9ACTN</name>
<reference evidence="4 5" key="1">
    <citation type="submission" date="2019-02" db="EMBL/GenBank/DDBJ databases">
        <title>Draft genome sequences of novel Actinobacteria.</title>
        <authorList>
            <person name="Sahin N."/>
            <person name="Ay H."/>
            <person name="Saygin H."/>
        </authorList>
    </citation>
    <scope>NUCLEOTIDE SEQUENCE [LARGE SCALE GENOMIC DNA]</scope>
    <source>
        <strain evidence="4 5">16K104</strain>
    </source>
</reference>
<protein>
    <submittedName>
        <fullName evidence="4">SMP-30/gluconolactonase/LRE family protein</fullName>
    </submittedName>
</protein>
<evidence type="ECO:0000256" key="1">
    <source>
        <dbReference type="SAM" id="MobiDB-lite"/>
    </source>
</evidence>
<keyword evidence="2" id="KW-0812">Transmembrane</keyword>
<dbReference type="OrthoDB" id="2633250at2"/>
<evidence type="ECO:0000313" key="5">
    <source>
        <dbReference type="Proteomes" id="UP000295172"/>
    </source>
</evidence>
<feature type="region of interest" description="Disordered" evidence="1">
    <location>
        <begin position="30"/>
        <end position="55"/>
    </location>
</feature>
<keyword evidence="5" id="KW-1185">Reference proteome</keyword>
<keyword evidence="2" id="KW-1133">Transmembrane helix</keyword>
<gene>
    <name evidence="4" type="ORF">E1218_01500</name>
</gene>
<dbReference type="EMBL" id="SMKR01000003">
    <property type="protein sequence ID" value="TDD30500.1"/>
    <property type="molecule type" value="Genomic_DNA"/>
</dbReference>